<evidence type="ECO:0000256" key="2">
    <source>
        <dbReference type="ARBA" id="ARBA00022490"/>
    </source>
</evidence>
<dbReference type="Pfam" id="PF02881">
    <property type="entry name" value="SRP54_N"/>
    <property type="match status" value="1"/>
</dbReference>
<keyword evidence="3 8" id="KW-0547">Nucleotide-binding</keyword>
<keyword evidence="4 8" id="KW-0378">Hydrolase</keyword>
<sequence length="293" mass="33245">MFKKIREVFSKFIEQFQYHVFTRDRLIKLLEDFKIELISNDVAFEVAESIVNEILNEFDRKNIRSREDLVKTLRGVIKSYFDKTIQIDLINEAREYDLYKIVFLGINGVGKTTTIAKIACLYRENGFKPLMVAADTFRAGAQEQLIIHSERTGIPVFTGRYGADPASVAFDAINYASKRGFSVILIDTAGRMHTDVDLIDELKKIIRVVKPHRRVLVVDALTGNDAIEQARFFHESIGVDCVIVTKVDAYDKGGVPLSIVYSIGKPVVMIGTGQGYKDLKYFNVNEFIDKIIS</sequence>
<organism evidence="12">
    <name type="scientific">Staphylothermus marinus</name>
    <dbReference type="NCBI Taxonomy" id="2280"/>
    <lineage>
        <taxon>Archaea</taxon>
        <taxon>Thermoproteota</taxon>
        <taxon>Thermoprotei</taxon>
        <taxon>Desulfurococcales</taxon>
        <taxon>Desulfurococcaceae</taxon>
        <taxon>Staphylothermus</taxon>
    </lineage>
</organism>
<comment type="caution">
    <text evidence="12">The sequence shown here is derived from an EMBL/GenBank/DDBJ whole genome shotgun (WGS) entry which is preliminary data.</text>
</comment>
<keyword evidence="2 8" id="KW-0963">Cytoplasm</keyword>
<dbReference type="SMART" id="SM00382">
    <property type="entry name" value="AAA"/>
    <property type="match status" value="1"/>
</dbReference>
<dbReference type="GO" id="GO:0003924">
    <property type="term" value="F:GTPase activity"/>
    <property type="evidence" value="ECO:0007669"/>
    <property type="project" value="UniProtKB-UniRule"/>
</dbReference>
<evidence type="ECO:0000256" key="1">
    <source>
        <dbReference type="ARBA" id="ARBA00022475"/>
    </source>
</evidence>
<reference evidence="12" key="1">
    <citation type="journal article" date="2020" name="mSystems">
        <title>Genome- and Community-Level Interaction Insights into Carbon Utilization and Element Cycling Functions of Hydrothermarchaeota in Hydrothermal Sediment.</title>
        <authorList>
            <person name="Zhou Z."/>
            <person name="Liu Y."/>
            <person name="Xu W."/>
            <person name="Pan J."/>
            <person name="Luo Z.H."/>
            <person name="Li M."/>
        </authorList>
    </citation>
    <scope>NUCLEOTIDE SEQUENCE [LARGE SCALE GENOMIC DNA]</scope>
    <source>
        <strain evidence="13">SpSt-622</strain>
        <strain evidence="12">SpSt-642</strain>
    </source>
</reference>
<dbReference type="GO" id="GO:0005737">
    <property type="term" value="C:cytoplasm"/>
    <property type="evidence" value="ECO:0007669"/>
    <property type="project" value="UniProtKB-SubCell"/>
</dbReference>
<dbReference type="SMART" id="SM00963">
    <property type="entry name" value="SRP54_N"/>
    <property type="match status" value="1"/>
</dbReference>
<feature type="domain" description="SRP54-type proteins GTP-binding" evidence="10">
    <location>
        <begin position="98"/>
        <end position="293"/>
    </location>
</feature>
<dbReference type="InterPro" id="IPR003593">
    <property type="entry name" value="AAA+_ATPase"/>
</dbReference>
<dbReference type="Gene3D" id="1.20.120.140">
    <property type="entry name" value="Signal recognition particle SRP54, nucleotide-binding domain"/>
    <property type="match status" value="1"/>
</dbReference>
<feature type="domain" description="AAA+ ATPase" evidence="9">
    <location>
        <begin position="97"/>
        <end position="238"/>
    </location>
</feature>
<dbReference type="EMBL" id="DTAN01000095">
    <property type="protein sequence ID" value="HGU65052.1"/>
    <property type="molecule type" value="Genomic_DNA"/>
</dbReference>
<dbReference type="InterPro" id="IPR013822">
    <property type="entry name" value="Signal_recog_particl_SRP54_hlx"/>
</dbReference>
<dbReference type="GO" id="GO:0005886">
    <property type="term" value="C:plasma membrane"/>
    <property type="evidence" value="ECO:0007669"/>
    <property type="project" value="UniProtKB-SubCell"/>
</dbReference>
<comment type="similarity">
    <text evidence="8">Belongs to the GTP-binding SRP family. FtsY subfamily.</text>
</comment>
<dbReference type="PANTHER" id="PTHR43134">
    <property type="entry name" value="SIGNAL RECOGNITION PARTICLE RECEPTOR SUBUNIT ALPHA"/>
    <property type="match status" value="1"/>
</dbReference>
<dbReference type="GO" id="GO:0006614">
    <property type="term" value="P:SRP-dependent cotranslational protein targeting to membrane"/>
    <property type="evidence" value="ECO:0007669"/>
    <property type="project" value="InterPro"/>
</dbReference>
<dbReference type="EMBL" id="DTBJ01000016">
    <property type="protein sequence ID" value="HGM58366.1"/>
    <property type="molecule type" value="Genomic_DNA"/>
</dbReference>
<dbReference type="SUPFAM" id="SSF47364">
    <property type="entry name" value="Domain of the SRP/SRP receptor G-proteins"/>
    <property type="match status" value="1"/>
</dbReference>
<dbReference type="Pfam" id="PF00448">
    <property type="entry name" value="SRP54"/>
    <property type="match status" value="1"/>
</dbReference>
<dbReference type="InterPro" id="IPR036225">
    <property type="entry name" value="SRP/SRP_N"/>
</dbReference>
<keyword evidence="5 8" id="KW-0342">GTP-binding</keyword>
<keyword evidence="1 8" id="KW-1003">Cell membrane</keyword>
<evidence type="ECO:0000259" key="9">
    <source>
        <dbReference type="SMART" id="SM00382"/>
    </source>
</evidence>
<dbReference type="Gene3D" id="3.40.50.300">
    <property type="entry name" value="P-loop containing nucleotide triphosphate hydrolases"/>
    <property type="match status" value="1"/>
</dbReference>
<comment type="subcellular location">
    <subcellularLocation>
        <location evidence="8">Cell membrane</location>
        <topology evidence="8">Peripheral membrane protein</topology>
        <orientation evidence="8">Cytoplasmic side</orientation>
    </subcellularLocation>
    <subcellularLocation>
        <location evidence="8">Cytoplasm</location>
    </subcellularLocation>
</comment>
<feature type="domain" description="Signal recognition particle SRP54 helical bundle" evidence="11">
    <location>
        <begin position="1"/>
        <end position="81"/>
    </location>
</feature>
<evidence type="ECO:0000259" key="10">
    <source>
        <dbReference type="SMART" id="SM00962"/>
    </source>
</evidence>
<gene>
    <name evidence="8 12" type="primary">ftsY</name>
    <name evidence="13" type="ORF">ENT92_02390</name>
    <name evidence="12" type="ORF">ENU14_02105</name>
</gene>
<dbReference type="SUPFAM" id="SSF52540">
    <property type="entry name" value="P-loop containing nucleoside triphosphate hydrolases"/>
    <property type="match status" value="1"/>
</dbReference>
<evidence type="ECO:0000313" key="13">
    <source>
        <dbReference type="EMBL" id="HGU65052.1"/>
    </source>
</evidence>
<dbReference type="AlphaFoldDB" id="A0A7C4H8V4"/>
<comment type="catalytic activity">
    <reaction evidence="8">
        <text>GTP + H2O = GDP + phosphate + H(+)</text>
        <dbReference type="Rhea" id="RHEA:19669"/>
        <dbReference type="ChEBI" id="CHEBI:15377"/>
        <dbReference type="ChEBI" id="CHEBI:15378"/>
        <dbReference type="ChEBI" id="CHEBI:37565"/>
        <dbReference type="ChEBI" id="CHEBI:43474"/>
        <dbReference type="ChEBI" id="CHEBI:58189"/>
        <dbReference type="EC" id="3.6.5.4"/>
    </reaction>
</comment>
<feature type="binding site" evidence="8">
    <location>
        <begin position="245"/>
        <end position="248"/>
    </location>
    <ligand>
        <name>GTP</name>
        <dbReference type="ChEBI" id="CHEBI:37565"/>
    </ligand>
</feature>
<evidence type="ECO:0000313" key="12">
    <source>
        <dbReference type="EMBL" id="HGM58366.1"/>
    </source>
</evidence>
<dbReference type="NCBIfam" id="TIGR00064">
    <property type="entry name" value="ftsY"/>
    <property type="match status" value="1"/>
</dbReference>
<evidence type="ECO:0000256" key="3">
    <source>
        <dbReference type="ARBA" id="ARBA00022741"/>
    </source>
</evidence>
<evidence type="ECO:0000259" key="11">
    <source>
        <dbReference type="SMART" id="SM00963"/>
    </source>
</evidence>
<dbReference type="HAMAP" id="MF_00920">
    <property type="entry name" value="FtsY"/>
    <property type="match status" value="1"/>
</dbReference>
<evidence type="ECO:0000256" key="8">
    <source>
        <dbReference type="HAMAP-Rule" id="MF_00920"/>
    </source>
</evidence>
<keyword evidence="6 8" id="KW-0472">Membrane</keyword>
<protein>
    <recommendedName>
        <fullName evidence="8">Signal recognition particle receptor FtsY</fullName>
        <shortName evidence="8">SRP receptor</shortName>
        <ecNumber evidence="8">3.6.5.4</ecNumber>
    </recommendedName>
</protein>
<dbReference type="EC" id="3.6.5.4" evidence="8"/>
<dbReference type="GO" id="GO:0005525">
    <property type="term" value="F:GTP binding"/>
    <property type="evidence" value="ECO:0007669"/>
    <property type="project" value="UniProtKB-UniRule"/>
</dbReference>
<dbReference type="InterPro" id="IPR027417">
    <property type="entry name" value="P-loop_NTPase"/>
</dbReference>
<comment type="subunit">
    <text evidence="8">Part of the signal recognition particle protein translocation system, which is composed of SRP and FtsY.</text>
</comment>
<comment type="function">
    <text evidence="8">Involved in targeting and insertion of nascent membrane proteins into the cytoplasmic membrane. Acts as a receptor for the complex formed by the signal recognition particle (SRP) and the ribosome-nascent chain (RNC).</text>
</comment>
<evidence type="ECO:0000256" key="5">
    <source>
        <dbReference type="ARBA" id="ARBA00023134"/>
    </source>
</evidence>
<evidence type="ECO:0000256" key="4">
    <source>
        <dbReference type="ARBA" id="ARBA00022801"/>
    </source>
</evidence>
<accession>A0A7C4H8V4</accession>
<dbReference type="SMART" id="SM00962">
    <property type="entry name" value="SRP54"/>
    <property type="match status" value="1"/>
</dbReference>
<evidence type="ECO:0000256" key="6">
    <source>
        <dbReference type="ARBA" id="ARBA00023136"/>
    </source>
</evidence>
<keyword evidence="7 8" id="KW-0675">Receptor</keyword>
<dbReference type="InterPro" id="IPR000897">
    <property type="entry name" value="SRP54_GTPase_dom"/>
</dbReference>
<dbReference type="GO" id="GO:0005047">
    <property type="term" value="F:signal recognition particle binding"/>
    <property type="evidence" value="ECO:0007669"/>
    <property type="project" value="TreeGrafter"/>
</dbReference>
<dbReference type="InterPro" id="IPR042101">
    <property type="entry name" value="SRP54_N_sf"/>
</dbReference>
<dbReference type="FunFam" id="3.40.50.300:FF:000566">
    <property type="entry name" value="Signal recognition particle receptor subunit alpha"/>
    <property type="match status" value="1"/>
</dbReference>
<dbReference type="InterPro" id="IPR004390">
    <property type="entry name" value="SR_rcpt_FtsY"/>
</dbReference>
<evidence type="ECO:0000256" key="7">
    <source>
        <dbReference type="ARBA" id="ARBA00023170"/>
    </source>
</evidence>
<dbReference type="PANTHER" id="PTHR43134:SF1">
    <property type="entry name" value="SIGNAL RECOGNITION PARTICLE RECEPTOR SUBUNIT ALPHA"/>
    <property type="match status" value="1"/>
</dbReference>
<name>A0A7C4H8V4_STAMA</name>
<feature type="binding site" evidence="8">
    <location>
        <begin position="187"/>
        <end position="191"/>
    </location>
    <ligand>
        <name>GTP</name>
        <dbReference type="ChEBI" id="CHEBI:37565"/>
    </ligand>
</feature>
<proteinExistence type="inferred from homology"/>
<feature type="binding site" evidence="8">
    <location>
        <begin position="105"/>
        <end position="112"/>
    </location>
    <ligand>
        <name>GTP</name>
        <dbReference type="ChEBI" id="CHEBI:37565"/>
    </ligand>
</feature>